<dbReference type="FunFam" id="1.20.1110.10:FF:000036">
    <property type="entry name" value="Calcium-transporting ATPase"/>
    <property type="match status" value="1"/>
</dbReference>
<dbReference type="FunFam" id="2.70.150.10:FF:000029">
    <property type="entry name" value="Calcium-transporting ATPase"/>
    <property type="match status" value="1"/>
</dbReference>
<dbReference type="EC" id="7.2.2.10" evidence="18"/>
<dbReference type="InterPro" id="IPR004014">
    <property type="entry name" value="ATPase_P-typ_cation-transptr_N"/>
</dbReference>
<feature type="transmembrane region" description="Helical" evidence="18">
    <location>
        <begin position="790"/>
        <end position="812"/>
    </location>
</feature>
<feature type="transmembrane region" description="Helical" evidence="18">
    <location>
        <begin position="947"/>
        <end position="965"/>
    </location>
</feature>
<keyword evidence="15" id="KW-0186">Copper</keyword>
<evidence type="ECO:0000256" key="5">
    <source>
        <dbReference type="ARBA" id="ARBA00022568"/>
    </source>
</evidence>
<dbReference type="Pfam" id="PF13246">
    <property type="entry name" value="Cation_ATPase"/>
    <property type="match status" value="1"/>
</dbReference>
<dbReference type="InterPro" id="IPR006408">
    <property type="entry name" value="P-type_ATPase_IIB"/>
</dbReference>
<feature type="transmembrane region" description="Helical" evidence="18">
    <location>
        <begin position="113"/>
        <end position="132"/>
    </location>
</feature>
<dbReference type="NCBIfam" id="TIGR01494">
    <property type="entry name" value="ATPase_P-type"/>
    <property type="match status" value="2"/>
</dbReference>
<dbReference type="FunFam" id="1.20.1110.10:FF:000060">
    <property type="entry name" value="Calcium-transporting ATPase"/>
    <property type="match status" value="1"/>
</dbReference>
<comment type="function">
    <text evidence="18">Catalyzes the hydrolysis of ATP coupled with the transport of calcium.</text>
</comment>
<reference evidence="20" key="1">
    <citation type="submission" date="2021-02" db="EMBL/GenBank/DDBJ databases">
        <authorList>
            <person name="Palmer J.M."/>
        </authorList>
    </citation>
    <scope>NUCLEOTIDE SEQUENCE</scope>
    <source>
        <strain evidence="20">SCRP23</strain>
    </source>
</reference>
<dbReference type="GO" id="GO:0005524">
    <property type="term" value="F:ATP binding"/>
    <property type="evidence" value="ECO:0007669"/>
    <property type="project" value="UniProtKB-KW"/>
</dbReference>
<keyword evidence="3" id="KW-1003">Cell membrane</keyword>
<dbReference type="SFLD" id="SFLDF00027">
    <property type="entry name" value="p-type_atpase"/>
    <property type="match status" value="1"/>
</dbReference>
<dbReference type="FunFam" id="3.40.50.1000:FF:000144">
    <property type="entry name" value="copper-transporting ATPase 1 isoform X2"/>
    <property type="match status" value="1"/>
</dbReference>
<dbReference type="SMART" id="SM00831">
    <property type="entry name" value="Cation_ATPase_N"/>
    <property type="match status" value="1"/>
</dbReference>
<keyword evidence="10 18" id="KW-0106">Calcium</keyword>
<dbReference type="Proteomes" id="UP000693981">
    <property type="component" value="Unassembled WGS sequence"/>
</dbReference>
<keyword evidence="17 18" id="KW-0472">Membrane</keyword>
<feature type="transmembrane region" description="Helical" evidence="18">
    <location>
        <begin position="354"/>
        <end position="383"/>
    </location>
</feature>
<comment type="caution">
    <text evidence="18">Lacks conserved residue(s) required for the propagation of feature annotation.</text>
</comment>
<dbReference type="GO" id="GO:0016887">
    <property type="term" value="F:ATP hydrolysis activity"/>
    <property type="evidence" value="ECO:0007669"/>
    <property type="project" value="InterPro"/>
</dbReference>
<dbReference type="OrthoDB" id="116380at2759"/>
<keyword evidence="7" id="KW-0479">Metal-binding</keyword>
<feature type="transmembrane region" description="Helical" evidence="18">
    <location>
        <begin position="871"/>
        <end position="889"/>
    </location>
</feature>
<evidence type="ECO:0000256" key="17">
    <source>
        <dbReference type="ARBA" id="ARBA00023136"/>
    </source>
</evidence>
<proteinExistence type="inferred from homology"/>
<comment type="subcellular location">
    <subcellularLocation>
        <location evidence="1">Cell membrane</location>
        <topology evidence="1">Multi-pass membrane protein</topology>
    </subcellularLocation>
    <subcellularLocation>
        <location evidence="18">Membrane</location>
        <topology evidence="18">Multi-pass membrane protein</topology>
    </subcellularLocation>
</comment>
<name>A0A8T1X4B3_9STRA</name>
<evidence type="ECO:0000256" key="10">
    <source>
        <dbReference type="ARBA" id="ARBA00022837"/>
    </source>
</evidence>
<dbReference type="SFLD" id="SFLDS00003">
    <property type="entry name" value="Haloacid_Dehalogenase"/>
    <property type="match status" value="1"/>
</dbReference>
<evidence type="ECO:0000259" key="19">
    <source>
        <dbReference type="SMART" id="SM00831"/>
    </source>
</evidence>
<dbReference type="GO" id="GO:0005388">
    <property type="term" value="F:P-type calcium transporter activity"/>
    <property type="evidence" value="ECO:0007669"/>
    <property type="project" value="UniProtKB-EC"/>
</dbReference>
<evidence type="ECO:0000256" key="14">
    <source>
        <dbReference type="ARBA" id="ARBA00022989"/>
    </source>
</evidence>
<comment type="catalytic activity">
    <reaction evidence="18">
        <text>Ca(2+)(in) + ATP + H2O = Ca(2+)(out) + ADP + phosphate + H(+)</text>
        <dbReference type="Rhea" id="RHEA:18105"/>
        <dbReference type="ChEBI" id="CHEBI:15377"/>
        <dbReference type="ChEBI" id="CHEBI:15378"/>
        <dbReference type="ChEBI" id="CHEBI:29108"/>
        <dbReference type="ChEBI" id="CHEBI:30616"/>
        <dbReference type="ChEBI" id="CHEBI:43474"/>
        <dbReference type="ChEBI" id="CHEBI:456216"/>
        <dbReference type="EC" id="7.2.2.10"/>
    </reaction>
</comment>
<comment type="caution">
    <text evidence="20">The sequence shown here is derived from an EMBL/GenBank/DDBJ whole genome shotgun (WGS) entry which is preliminary data.</text>
</comment>
<evidence type="ECO:0000256" key="11">
    <source>
        <dbReference type="ARBA" id="ARBA00022840"/>
    </source>
</evidence>
<evidence type="ECO:0000256" key="16">
    <source>
        <dbReference type="ARBA" id="ARBA00023065"/>
    </source>
</evidence>
<evidence type="ECO:0000256" key="4">
    <source>
        <dbReference type="ARBA" id="ARBA00022553"/>
    </source>
</evidence>
<evidence type="ECO:0000256" key="7">
    <source>
        <dbReference type="ARBA" id="ARBA00022723"/>
    </source>
</evidence>
<organism evidence="20 21">
    <name type="scientific">Phytophthora boehmeriae</name>
    <dbReference type="NCBI Taxonomy" id="109152"/>
    <lineage>
        <taxon>Eukaryota</taxon>
        <taxon>Sar</taxon>
        <taxon>Stramenopiles</taxon>
        <taxon>Oomycota</taxon>
        <taxon>Peronosporomycetes</taxon>
        <taxon>Peronosporales</taxon>
        <taxon>Peronosporaceae</taxon>
        <taxon>Phytophthora</taxon>
    </lineage>
</organism>
<dbReference type="NCBIfam" id="TIGR01517">
    <property type="entry name" value="ATPase-IIB_Ca"/>
    <property type="match status" value="1"/>
</dbReference>
<dbReference type="Pfam" id="PF00690">
    <property type="entry name" value="Cation_ATPase_N"/>
    <property type="match status" value="1"/>
</dbReference>
<keyword evidence="14 18" id="KW-1133">Transmembrane helix</keyword>
<accession>A0A8T1X4B3</accession>
<evidence type="ECO:0000256" key="1">
    <source>
        <dbReference type="ARBA" id="ARBA00004651"/>
    </source>
</evidence>
<evidence type="ECO:0000313" key="20">
    <source>
        <dbReference type="EMBL" id="KAG7398749.1"/>
    </source>
</evidence>
<keyword evidence="12" id="KW-0460">Magnesium</keyword>
<dbReference type="GO" id="GO:0006825">
    <property type="term" value="P:copper ion transport"/>
    <property type="evidence" value="ECO:0007669"/>
    <property type="project" value="UniProtKB-KW"/>
</dbReference>
<dbReference type="FunFam" id="3.40.1110.10:FF:000069">
    <property type="entry name" value="Calcium-transporting ATPase"/>
    <property type="match status" value="1"/>
</dbReference>
<dbReference type="FunFam" id="1.20.1110.10:FF:000033">
    <property type="entry name" value="Calcium-transporting ATPase"/>
    <property type="match status" value="1"/>
</dbReference>
<keyword evidence="16 18" id="KW-0406">Ion transport</keyword>
<keyword evidence="5 18" id="KW-0109">Calcium transport</keyword>
<keyword evidence="11 18" id="KW-0067">ATP-binding</keyword>
<keyword evidence="2 18" id="KW-0813">Transport</keyword>
<dbReference type="EMBL" id="JAGDFL010000072">
    <property type="protein sequence ID" value="KAG7398749.1"/>
    <property type="molecule type" value="Genomic_DNA"/>
</dbReference>
<keyword evidence="21" id="KW-1185">Reference proteome</keyword>
<comment type="similarity">
    <text evidence="18">Belongs to the cation transport ATPase (P-type) (TC 3.A.3) family.</text>
</comment>
<evidence type="ECO:0000256" key="6">
    <source>
        <dbReference type="ARBA" id="ARBA00022692"/>
    </source>
</evidence>
<evidence type="ECO:0000256" key="13">
    <source>
        <dbReference type="ARBA" id="ARBA00022967"/>
    </source>
</evidence>
<dbReference type="InterPro" id="IPR001757">
    <property type="entry name" value="P_typ_ATPase"/>
</dbReference>
<protein>
    <recommendedName>
        <fullName evidence="18">Calcium-transporting ATPase</fullName>
        <ecNumber evidence="18">7.2.2.10</ecNumber>
    </recommendedName>
</protein>
<keyword evidence="9" id="KW-0187">Copper transport</keyword>
<dbReference type="AlphaFoldDB" id="A0A8T1X4B3"/>
<dbReference type="GO" id="GO:0005886">
    <property type="term" value="C:plasma membrane"/>
    <property type="evidence" value="ECO:0007669"/>
    <property type="project" value="UniProtKB-SubCell"/>
</dbReference>
<dbReference type="InterPro" id="IPR018303">
    <property type="entry name" value="ATPase_P-typ_P_site"/>
</dbReference>
<dbReference type="InterPro" id="IPR059000">
    <property type="entry name" value="ATPase_P-type_domA"/>
</dbReference>
<keyword evidence="13" id="KW-1278">Translocase</keyword>
<dbReference type="InterPro" id="IPR044492">
    <property type="entry name" value="P_typ_ATPase_HD_dom"/>
</dbReference>
<dbReference type="Pfam" id="PF12424">
    <property type="entry name" value="ATP_Ca_trans_C"/>
    <property type="match status" value="1"/>
</dbReference>
<dbReference type="SFLD" id="SFLDG00002">
    <property type="entry name" value="C1.7:_P-type_atpase_like"/>
    <property type="match status" value="1"/>
</dbReference>
<dbReference type="GO" id="GO:0046872">
    <property type="term" value="F:metal ion binding"/>
    <property type="evidence" value="ECO:0007669"/>
    <property type="project" value="UniProtKB-KW"/>
</dbReference>
<gene>
    <name evidence="20" type="ORF">PHYBOEH_010492</name>
</gene>
<dbReference type="InterPro" id="IPR006068">
    <property type="entry name" value="ATPase_P-typ_cation-transptr_C"/>
</dbReference>
<dbReference type="PROSITE" id="PS00154">
    <property type="entry name" value="ATPASE_E1_E2"/>
    <property type="match status" value="1"/>
</dbReference>
<feature type="transmembrane region" description="Helical" evidence="18">
    <location>
        <begin position="977"/>
        <end position="997"/>
    </location>
</feature>
<evidence type="ECO:0000256" key="8">
    <source>
        <dbReference type="ARBA" id="ARBA00022741"/>
    </source>
</evidence>
<feature type="transmembrane region" description="Helical" evidence="18">
    <location>
        <begin position="82"/>
        <end position="101"/>
    </location>
</feature>
<feature type="domain" description="Cation-transporting P-type ATPase N-terminal" evidence="19">
    <location>
        <begin position="31"/>
        <end position="103"/>
    </location>
</feature>
<keyword evidence="8 18" id="KW-0547">Nucleotide-binding</keyword>
<dbReference type="Pfam" id="PF00689">
    <property type="entry name" value="Cation_ATPase_C"/>
    <property type="match status" value="1"/>
</dbReference>
<evidence type="ECO:0000256" key="9">
    <source>
        <dbReference type="ARBA" id="ARBA00022796"/>
    </source>
</evidence>
<dbReference type="CDD" id="cd02081">
    <property type="entry name" value="P-type_ATPase_Ca_PMCA-like"/>
    <property type="match status" value="1"/>
</dbReference>
<keyword evidence="4" id="KW-0597">Phosphoprotein</keyword>
<evidence type="ECO:0000256" key="15">
    <source>
        <dbReference type="ARBA" id="ARBA00023008"/>
    </source>
</evidence>
<evidence type="ECO:0000256" key="3">
    <source>
        <dbReference type="ARBA" id="ARBA00022475"/>
    </source>
</evidence>
<feature type="transmembrane region" description="Helical" evidence="18">
    <location>
        <begin position="311"/>
        <end position="334"/>
    </location>
</feature>
<dbReference type="Pfam" id="PF00122">
    <property type="entry name" value="E1-E2_ATPase"/>
    <property type="match status" value="1"/>
</dbReference>
<evidence type="ECO:0000256" key="12">
    <source>
        <dbReference type="ARBA" id="ARBA00022842"/>
    </source>
</evidence>
<dbReference type="PANTHER" id="PTHR24093">
    <property type="entry name" value="CATION TRANSPORTING ATPASE"/>
    <property type="match status" value="1"/>
</dbReference>
<evidence type="ECO:0000256" key="2">
    <source>
        <dbReference type="ARBA" id="ARBA00022448"/>
    </source>
</evidence>
<evidence type="ECO:0000256" key="18">
    <source>
        <dbReference type="RuleBase" id="RU361146"/>
    </source>
</evidence>
<evidence type="ECO:0000313" key="21">
    <source>
        <dbReference type="Proteomes" id="UP000693981"/>
    </source>
</evidence>
<dbReference type="PANTHER" id="PTHR24093:SF369">
    <property type="entry name" value="CALCIUM-TRANSPORTING ATPASE"/>
    <property type="match status" value="1"/>
</dbReference>
<sequence length="1061" mass="116008">MTSFKLVTGDLIRLVETPHEKQSEVLSGMGGLAGIAAALNVDPRQGLDNNNTGDLKSREDTFGKNYVPPPKSKSFLELMWDAYQDITIIVLTISGFISIILSSTVGDHPETGWVEGACIILAVVVVTIVTAVNDYQKEAQFRALNAVKEDEKIKVIRNGVPAEVSKWNLLVGDIVRVDLGDIIPADGIVFDEKEIKMDESAMTGESDLLTKNADNPFLLSGTKVMEGLGKMLVVCVGESSQAGIIKSLINGNKPGAVAGSDDAANKKNAVGDDQVYVEIETPKDIGAEEPRGKADDDEEAQSPLEGKLYNLTVLIGKLGTIVALLVFVIMSIRFSIDTFANDDKAWKSGYISDYLNFFIIAITVLVVAIPEGLPLAVTIALAYSVKKMLVDNNLVRHLDACETMGSATTVCSDKTGTLTTNRMTVMQLWVGDNEYSSAKEGISALSPATKEALCYGIAVNSTAEILPPKVENGLPEHTGNKTECALLQFIRDGGVEYPEIRENNEIVHMLTFSSAKKRMSVVVRRSATTCRVYTKGATEVVLGLCKDMQRVDGSIEGLDDARKTQIGNDVIEKYASQAYRTLCLAYRDLDVPAEETNNWSDDDLEKELTCVAIVGIEDPVRPEVPGAIEQCGRAGITVRMVTGDNITTARSIAGKCGITKPGDGSLVMEGETFRKRVLDAQGNIIQSEFDKIWPMLRVLARSSPKDKYTLVSGLMQSNVVPHGPQVVAVTGDGTNDAPALKKANVGFAMGISGTAVAKDASDIILMDDNFNSIVNAIKWGRNVYDSIAKFLQFQLTVNVVAISLAFIGAVVLEQSPLSAVQMLWVNLIMDSFASLALATEEPTPELLERKPYPKTQPLISKKMSKHIIGQSIYQLILLLWIVFTGEKWFNIDSGRITDLPEEIEDDPTQHMTIVFNTFVWAQLFNELNCRKIHDETNIFTGITKNRVFLYVCVLQVAMQYVMVQHTGDWFKCKPLDAGQWFACIGMGFVSLPLGLVLRSISVKNAPNWMAFCREVDPETVRDVTSGRGQELWVRGFARIRAQIRVIKAFKKGLQSKALIKG</sequence>
<dbReference type="InterPro" id="IPR022141">
    <property type="entry name" value="ATP_Ca_trans_C"/>
</dbReference>
<keyword evidence="6 18" id="KW-0812">Transmembrane</keyword>